<dbReference type="AlphaFoldDB" id="A0A7W7WVG6"/>
<evidence type="ECO:0000313" key="2">
    <source>
        <dbReference type="Proteomes" id="UP000542674"/>
    </source>
</evidence>
<dbReference type="EMBL" id="JACHJS010000001">
    <property type="protein sequence ID" value="MBB4965300.1"/>
    <property type="molecule type" value="Genomic_DNA"/>
</dbReference>
<dbReference type="RefSeq" id="WP_184668782.1">
    <property type="nucleotide sequence ID" value="NZ_BAABAI010000045.1"/>
</dbReference>
<comment type="caution">
    <text evidence="1">The sequence shown here is derived from an EMBL/GenBank/DDBJ whole genome shotgun (WGS) entry which is preliminary data.</text>
</comment>
<organism evidence="1 2">
    <name type="scientific">Saccharothrix violaceirubra</name>
    <dbReference type="NCBI Taxonomy" id="413306"/>
    <lineage>
        <taxon>Bacteria</taxon>
        <taxon>Bacillati</taxon>
        <taxon>Actinomycetota</taxon>
        <taxon>Actinomycetes</taxon>
        <taxon>Pseudonocardiales</taxon>
        <taxon>Pseudonocardiaceae</taxon>
        <taxon>Saccharothrix</taxon>
    </lineage>
</organism>
<evidence type="ECO:0000313" key="1">
    <source>
        <dbReference type="EMBL" id="MBB4965300.1"/>
    </source>
</evidence>
<accession>A0A7W7WVG6</accession>
<reference evidence="1 2" key="1">
    <citation type="submission" date="2020-08" db="EMBL/GenBank/DDBJ databases">
        <title>Sequencing the genomes of 1000 actinobacteria strains.</title>
        <authorList>
            <person name="Klenk H.-P."/>
        </authorList>
    </citation>
    <scope>NUCLEOTIDE SEQUENCE [LARGE SCALE GENOMIC DNA]</scope>
    <source>
        <strain evidence="1 2">DSM 45084</strain>
    </source>
</reference>
<proteinExistence type="predicted"/>
<dbReference type="Proteomes" id="UP000542674">
    <property type="component" value="Unassembled WGS sequence"/>
</dbReference>
<gene>
    <name evidence="1" type="ORF">F4559_002659</name>
</gene>
<keyword evidence="2" id="KW-1185">Reference proteome</keyword>
<sequence length="75" mass="7691">MAHSIVVNRVLKPVREAAGELIGEAIADAAGATGRRRERIVTTTRRVVNVGGALATSVAMADAVGASDALDSFDD</sequence>
<name>A0A7W7WVG6_9PSEU</name>
<protein>
    <submittedName>
        <fullName evidence="1">Uncharacterized protein</fullName>
    </submittedName>
</protein>